<keyword evidence="4" id="KW-0472">Membrane</keyword>
<evidence type="ECO:0000259" key="6">
    <source>
        <dbReference type="Pfam" id="PF07980"/>
    </source>
</evidence>
<dbReference type="AlphaFoldDB" id="A0A4R0ME41"/>
<dbReference type="OrthoDB" id="9773740at2"/>
<organism evidence="8 9">
    <name type="scientific">Pedobacter hiemivivus</name>
    <dbReference type="NCBI Taxonomy" id="2530454"/>
    <lineage>
        <taxon>Bacteria</taxon>
        <taxon>Pseudomonadati</taxon>
        <taxon>Bacteroidota</taxon>
        <taxon>Sphingobacteriia</taxon>
        <taxon>Sphingobacteriales</taxon>
        <taxon>Sphingobacteriaceae</taxon>
        <taxon>Pedobacter</taxon>
    </lineage>
</organism>
<dbReference type="CDD" id="cd08977">
    <property type="entry name" value="SusD"/>
    <property type="match status" value="1"/>
</dbReference>
<comment type="similarity">
    <text evidence="2">Belongs to the SusD family.</text>
</comment>
<accession>A0A4R0ME41</accession>
<dbReference type="InterPro" id="IPR033985">
    <property type="entry name" value="SusD-like_N"/>
</dbReference>
<dbReference type="InterPro" id="IPR012944">
    <property type="entry name" value="SusD_RagB_dom"/>
</dbReference>
<evidence type="ECO:0000256" key="2">
    <source>
        <dbReference type="ARBA" id="ARBA00006275"/>
    </source>
</evidence>
<keyword evidence="9" id="KW-1185">Reference proteome</keyword>
<dbReference type="Pfam" id="PF07980">
    <property type="entry name" value="SusD_RagB"/>
    <property type="match status" value="1"/>
</dbReference>
<gene>
    <name evidence="8" type="ORF">EZ444_25385</name>
</gene>
<dbReference type="Proteomes" id="UP000291117">
    <property type="component" value="Unassembled WGS sequence"/>
</dbReference>
<evidence type="ECO:0000256" key="5">
    <source>
        <dbReference type="ARBA" id="ARBA00023237"/>
    </source>
</evidence>
<evidence type="ECO:0000259" key="7">
    <source>
        <dbReference type="Pfam" id="PF14322"/>
    </source>
</evidence>
<feature type="domain" description="RagB/SusD" evidence="6">
    <location>
        <begin position="372"/>
        <end position="511"/>
    </location>
</feature>
<protein>
    <submittedName>
        <fullName evidence="8">RagB/SusD family nutrient uptake outer membrane protein</fullName>
    </submittedName>
</protein>
<proteinExistence type="inferred from homology"/>
<dbReference type="Gene3D" id="1.25.40.390">
    <property type="match status" value="1"/>
</dbReference>
<comment type="caution">
    <text evidence="8">The sequence shown here is derived from an EMBL/GenBank/DDBJ whole genome shotgun (WGS) entry which is preliminary data.</text>
</comment>
<keyword evidence="3" id="KW-0732">Signal</keyword>
<evidence type="ECO:0000313" key="8">
    <source>
        <dbReference type="EMBL" id="TCC84493.1"/>
    </source>
</evidence>
<dbReference type="PROSITE" id="PS51257">
    <property type="entry name" value="PROKAR_LIPOPROTEIN"/>
    <property type="match status" value="1"/>
</dbReference>
<sequence length="512" mass="57994">MKNMRFNTKISFFRIFSGALILTVLMSGCNKKLDIDSTHLVNEKNNWKSITDTRSALLGTYGLLRAAMADKNAHWLYGELRNGDFQATSRLDLKAIIGSNLNAPYPVVQSLSSWRRFYAVINSANLFIDRAHEVMALDKQYTEKNYQVDIAQMHALRAFAYFYMTRIWGDVPLIKSVNDGSFEQAKRTPKEDVLGYAESELLKAVQDLPYKYGDIFDPVFPGLYYGQGIAAWNGVLLTKVSAYAILAHVAVWNERYIDASGYARFVLDNASKAGSSYMTTALLTRVDGFFYDKNTNQIFGLPFAWSDREASLDGHIEDLTLAAPLVVRPVPQMFMPDQTILSIFDEDKDERFSINAANGRAVTDYFTGFGSSNTIFSKVKCIRNASTDGSLGLFSSAIVFTRLEEIALLYAESMAVLDNMDPAIDALDNVRLSRGLPRYTGPNSGVLDAIFKERRRELMGEGWRWYDQVRYNRIKKSDTQFNKLISTNGIFWPISQDVLSRNSLLVQNEYWR</sequence>
<dbReference type="InterPro" id="IPR011990">
    <property type="entry name" value="TPR-like_helical_dom_sf"/>
</dbReference>
<dbReference type="GO" id="GO:0009279">
    <property type="term" value="C:cell outer membrane"/>
    <property type="evidence" value="ECO:0007669"/>
    <property type="project" value="UniProtKB-SubCell"/>
</dbReference>
<dbReference type="SUPFAM" id="SSF48452">
    <property type="entry name" value="TPR-like"/>
    <property type="match status" value="1"/>
</dbReference>
<feature type="domain" description="SusD-like N-terminal" evidence="7">
    <location>
        <begin position="108"/>
        <end position="212"/>
    </location>
</feature>
<comment type="subcellular location">
    <subcellularLocation>
        <location evidence="1">Cell outer membrane</location>
    </subcellularLocation>
</comment>
<reference evidence="8 9" key="1">
    <citation type="submission" date="2019-02" db="EMBL/GenBank/DDBJ databases">
        <title>Pedobacter sp. RP-3-8 sp. nov., isolated from Arctic soil.</title>
        <authorList>
            <person name="Dahal R.H."/>
        </authorList>
    </citation>
    <scope>NUCLEOTIDE SEQUENCE [LARGE SCALE GENOMIC DNA]</scope>
    <source>
        <strain evidence="8 9">RP-3-8</strain>
    </source>
</reference>
<keyword evidence="5" id="KW-0998">Cell outer membrane</keyword>
<evidence type="ECO:0000256" key="1">
    <source>
        <dbReference type="ARBA" id="ARBA00004442"/>
    </source>
</evidence>
<dbReference type="Pfam" id="PF14322">
    <property type="entry name" value="SusD-like_3"/>
    <property type="match status" value="1"/>
</dbReference>
<name>A0A4R0ME41_9SPHI</name>
<evidence type="ECO:0000256" key="4">
    <source>
        <dbReference type="ARBA" id="ARBA00023136"/>
    </source>
</evidence>
<evidence type="ECO:0000313" key="9">
    <source>
        <dbReference type="Proteomes" id="UP000291117"/>
    </source>
</evidence>
<dbReference type="EMBL" id="SJSM01000033">
    <property type="protein sequence ID" value="TCC84493.1"/>
    <property type="molecule type" value="Genomic_DNA"/>
</dbReference>
<evidence type="ECO:0000256" key="3">
    <source>
        <dbReference type="ARBA" id="ARBA00022729"/>
    </source>
</evidence>